<evidence type="ECO:0000256" key="3">
    <source>
        <dbReference type="ARBA" id="ARBA00022679"/>
    </source>
</evidence>
<dbReference type="PROSITE" id="PS00107">
    <property type="entry name" value="PROTEIN_KINASE_ATP"/>
    <property type="match status" value="1"/>
</dbReference>
<keyword evidence="6 7" id="KW-0067">ATP-binding</keyword>
<evidence type="ECO:0000313" key="10">
    <source>
        <dbReference type="EMBL" id="TDQ01401.1"/>
    </source>
</evidence>
<keyword evidence="11" id="KW-1185">Reference proteome</keyword>
<name>A0A4V3CZX3_LABRH</name>
<gene>
    <name evidence="10" type="ORF">EV186_1021269</name>
</gene>
<evidence type="ECO:0000256" key="7">
    <source>
        <dbReference type="PROSITE-ProRule" id="PRU10141"/>
    </source>
</evidence>
<dbReference type="SMART" id="SM00220">
    <property type="entry name" value="S_TKc"/>
    <property type="match status" value="1"/>
</dbReference>
<dbReference type="GO" id="GO:0004674">
    <property type="term" value="F:protein serine/threonine kinase activity"/>
    <property type="evidence" value="ECO:0007669"/>
    <property type="project" value="UniProtKB-KW"/>
</dbReference>
<keyword evidence="2 10" id="KW-0723">Serine/threonine-protein kinase</keyword>
<evidence type="ECO:0000256" key="2">
    <source>
        <dbReference type="ARBA" id="ARBA00022527"/>
    </source>
</evidence>
<keyword evidence="5 10" id="KW-0418">Kinase</keyword>
<feature type="domain" description="Protein kinase" evidence="9">
    <location>
        <begin position="15"/>
        <end position="267"/>
    </location>
</feature>
<dbReference type="CDD" id="cd14014">
    <property type="entry name" value="STKc_PknB_like"/>
    <property type="match status" value="1"/>
</dbReference>
<dbReference type="Pfam" id="PF00069">
    <property type="entry name" value="Pkinase"/>
    <property type="match status" value="1"/>
</dbReference>
<dbReference type="Gene3D" id="3.30.200.20">
    <property type="entry name" value="Phosphorylase Kinase, domain 1"/>
    <property type="match status" value="1"/>
</dbReference>
<keyword evidence="3" id="KW-0808">Transferase</keyword>
<dbReference type="RefSeq" id="WP_133849985.1">
    <property type="nucleotide sequence ID" value="NZ_SNXZ01000002.1"/>
</dbReference>
<sequence>MTLELGTGAVLPGGYRISERIGSGGMGVVFRAVHQDSGKTVAIKLLRPGSTDRRFREEGRVLARLDHPGLVAVLDEGEYRDRPFLVLAYVPGPTLRELLELGPMRPGEVARIGADLARTLAYVHGQDIVHRDVKPSNILITQDGRPVLNDFGVSYRQGRTRWTQSGFVNGTAAYLAPEQVKGQPPSAALDVYALGLVLLECLSGFPEYDGTAIECALARLHRTPRRPHNAPDWLSDVLLRMTATDPAQRPTAAQAAELLSSEGQVAVLAPNRRQRARTALLAGAATVAAAGLVTAAWLPASSSANTSGEPVPGQFAPVVADPPGTIRPTTGNRVVPAAETVAAHDNAHPPTQAQHPKPAPEKTAPKTQVKTQAKTSPPSAQPGHGPGSGKGKGKGDHVAGSPSSDPAT</sequence>
<dbReference type="Proteomes" id="UP000295444">
    <property type="component" value="Unassembled WGS sequence"/>
</dbReference>
<dbReference type="GO" id="GO:0005524">
    <property type="term" value="F:ATP binding"/>
    <property type="evidence" value="ECO:0007669"/>
    <property type="project" value="UniProtKB-UniRule"/>
</dbReference>
<dbReference type="AlphaFoldDB" id="A0A4V3CZX3"/>
<comment type="caution">
    <text evidence="10">The sequence shown here is derived from an EMBL/GenBank/DDBJ whole genome shotgun (WGS) entry which is preliminary data.</text>
</comment>
<feature type="binding site" evidence="7">
    <location>
        <position position="44"/>
    </location>
    <ligand>
        <name>ATP</name>
        <dbReference type="ChEBI" id="CHEBI:30616"/>
    </ligand>
</feature>
<evidence type="ECO:0000256" key="6">
    <source>
        <dbReference type="ARBA" id="ARBA00022840"/>
    </source>
</evidence>
<protein>
    <recommendedName>
        <fullName evidence="1">non-specific serine/threonine protein kinase</fullName>
        <ecNumber evidence="1">2.7.11.1</ecNumber>
    </recommendedName>
</protein>
<dbReference type="PROSITE" id="PS00108">
    <property type="entry name" value="PROTEIN_KINASE_ST"/>
    <property type="match status" value="1"/>
</dbReference>
<evidence type="ECO:0000256" key="4">
    <source>
        <dbReference type="ARBA" id="ARBA00022741"/>
    </source>
</evidence>
<keyword evidence="4 7" id="KW-0547">Nucleotide-binding</keyword>
<dbReference type="SUPFAM" id="SSF56112">
    <property type="entry name" value="Protein kinase-like (PK-like)"/>
    <property type="match status" value="1"/>
</dbReference>
<evidence type="ECO:0000313" key="11">
    <source>
        <dbReference type="Proteomes" id="UP000295444"/>
    </source>
</evidence>
<feature type="region of interest" description="Disordered" evidence="8">
    <location>
        <begin position="346"/>
        <end position="408"/>
    </location>
</feature>
<feature type="compositionally biased region" description="Polar residues" evidence="8">
    <location>
        <begin position="368"/>
        <end position="378"/>
    </location>
</feature>
<proteinExistence type="predicted"/>
<dbReference type="InterPro" id="IPR000719">
    <property type="entry name" value="Prot_kinase_dom"/>
</dbReference>
<dbReference type="EMBL" id="SNXZ01000002">
    <property type="protein sequence ID" value="TDQ01401.1"/>
    <property type="molecule type" value="Genomic_DNA"/>
</dbReference>
<dbReference type="OrthoDB" id="9762169at2"/>
<accession>A0A4V3CZX3</accession>
<organism evidence="10 11">
    <name type="scientific">Labedaea rhizosphaerae</name>
    <dbReference type="NCBI Taxonomy" id="598644"/>
    <lineage>
        <taxon>Bacteria</taxon>
        <taxon>Bacillati</taxon>
        <taxon>Actinomycetota</taxon>
        <taxon>Actinomycetes</taxon>
        <taxon>Pseudonocardiales</taxon>
        <taxon>Pseudonocardiaceae</taxon>
        <taxon>Labedaea</taxon>
    </lineage>
</organism>
<dbReference type="InterPro" id="IPR008271">
    <property type="entry name" value="Ser/Thr_kinase_AS"/>
</dbReference>
<dbReference type="InterPro" id="IPR011009">
    <property type="entry name" value="Kinase-like_dom_sf"/>
</dbReference>
<evidence type="ECO:0000256" key="8">
    <source>
        <dbReference type="SAM" id="MobiDB-lite"/>
    </source>
</evidence>
<evidence type="ECO:0000256" key="5">
    <source>
        <dbReference type="ARBA" id="ARBA00022777"/>
    </source>
</evidence>
<reference evidence="10 11" key="1">
    <citation type="submission" date="2019-03" db="EMBL/GenBank/DDBJ databases">
        <title>Genomic Encyclopedia of Type Strains, Phase IV (KMG-IV): sequencing the most valuable type-strain genomes for metagenomic binning, comparative biology and taxonomic classification.</title>
        <authorList>
            <person name="Goeker M."/>
        </authorList>
    </citation>
    <scope>NUCLEOTIDE SEQUENCE [LARGE SCALE GENOMIC DNA]</scope>
    <source>
        <strain evidence="10 11">DSM 45361</strain>
    </source>
</reference>
<evidence type="ECO:0000256" key="1">
    <source>
        <dbReference type="ARBA" id="ARBA00012513"/>
    </source>
</evidence>
<dbReference type="InterPro" id="IPR017441">
    <property type="entry name" value="Protein_kinase_ATP_BS"/>
</dbReference>
<dbReference type="PANTHER" id="PTHR43289">
    <property type="entry name" value="MITOGEN-ACTIVATED PROTEIN KINASE KINASE KINASE 20-RELATED"/>
    <property type="match status" value="1"/>
</dbReference>
<dbReference type="PANTHER" id="PTHR43289:SF6">
    <property type="entry name" value="SERINE_THREONINE-PROTEIN KINASE NEKL-3"/>
    <property type="match status" value="1"/>
</dbReference>
<dbReference type="PROSITE" id="PS50011">
    <property type="entry name" value="PROTEIN_KINASE_DOM"/>
    <property type="match status" value="1"/>
</dbReference>
<dbReference type="Gene3D" id="1.10.510.10">
    <property type="entry name" value="Transferase(Phosphotransferase) domain 1"/>
    <property type="match status" value="1"/>
</dbReference>
<dbReference type="EC" id="2.7.11.1" evidence="1"/>
<evidence type="ECO:0000259" key="9">
    <source>
        <dbReference type="PROSITE" id="PS50011"/>
    </source>
</evidence>